<keyword evidence="1" id="KW-1133">Transmembrane helix</keyword>
<accession>A0A1F7YPT1</accession>
<keyword evidence="1" id="KW-0472">Membrane</keyword>
<feature type="transmembrane region" description="Helical" evidence="1">
    <location>
        <begin position="70"/>
        <end position="88"/>
    </location>
</feature>
<organism evidence="3 4">
    <name type="scientific">Candidatus Woesebacteria bacterium RIFCSPHIGHO2_01_FULL_41_10</name>
    <dbReference type="NCBI Taxonomy" id="1802500"/>
    <lineage>
        <taxon>Bacteria</taxon>
        <taxon>Candidatus Woeseibacteriota</taxon>
    </lineage>
</organism>
<dbReference type="GO" id="GO:0080120">
    <property type="term" value="P:CAAX-box protein maturation"/>
    <property type="evidence" value="ECO:0007669"/>
    <property type="project" value="UniProtKB-ARBA"/>
</dbReference>
<proteinExistence type="predicted"/>
<dbReference type="GO" id="GO:0004175">
    <property type="term" value="F:endopeptidase activity"/>
    <property type="evidence" value="ECO:0007669"/>
    <property type="project" value="UniProtKB-ARBA"/>
</dbReference>
<comment type="caution">
    <text evidence="3">The sequence shown here is derived from an EMBL/GenBank/DDBJ whole genome shotgun (WGS) entry which is preliminary data.</text>
</comment>
<evidence type="ECO:0000256" key="1">
    <source>
        <dbReference type="SAM" id="Phobius"/>
    </source>
</evidence>
<keyword evidence="1" id="KW-0812">Transmembrane</keyword>
<name>A0A1F7YPT1_9BACT</name>
<evidence type="ECO:0000313" key="3">
    <source>
        <dbReference type="EMBL" id="OGM29354.1"/>
    </source>
</evidence>
<evidence type="ECO:0000259" key="2">
    <source>
        <dbReference type="Pfam" id="PF02517"/>
    </source>
</evidence>
<reference evidence="3 4" key="1">
    <citation type="journal article" date="2016" name="Nat. Commun.">
        <title>Thousands of microbial genomes shed light on interconnected biogeochemical processes in an aquifer system.</title>
        <authorList>
            <person name="Anantharaman K."/>
            <person name="Brown C.T."/>
            <person name="Hug L.A."/>
            <person name="Sharon I."/>
            <person name="Castelle C.J."/>
            <person name="Probst A.J."/>
            <person name="Thomas B.C."/>
            <person name="Singh A."/>
            <person name="Wilkins M.J."/>
            <person name="Karaoz U."/>
            <person name="Brodie E.L."/>
            <person name="Williams K.H."/>
            <person name="Hubbard S.S."/>
            <person name="Banfield J.F."/>
        </authorList>
    </citation>
    <scope>NUCLEOTIDE SEQUENCE [LARGE SCALE GENOMIC DNA]</scope>
</reference>
<dbReference type="AlphaFoldDB" id="A0A1F7YPT1"/>
<feature type="transmembrane region" description="Helical" evidence="1">
    <location>
        <begin position="27"/>
        <end position="50"/>
    </location>
</feature>
<dbReference type="Proteomes" id="UP000177263">
    <property type="component" value="Unassembled WGS sequence"/>
</dbReference>
<feature type="transmembrane region" description="Helical" evidence="1">
    <location>
        <begin position="133"/>
        <end position="151"/>
    </location>
</feature>
<dbReference type="STRING" id="1802500.A2801_01530"/>
<evidence type="ECO:0000313" key="4">
    <source>
        <dbReference type="Proteomes" id="UP000177263"/>
    </source>
</evidence>
<sequence>MLADKVVHWIEFGRISYLETMKVMAHLYIVAPGILFILSFIILLPFGGIQSYPGRDFGGTVVQELGTGNLDLPSVLVLGVYFFVAALTEEYLFRFLPVGLAAIILWRRFPKAVLLISIAASFIFGYIHAPNYLIVMGSTGFILCVLFLKIWRSQKSFALALASSTALHFSWNMMIIVVNVIFVALGLL</sequence>
<dbReference type="EMBL" id="MGGM01000014">
    <property type="protein sequence ID" value="OGM29354.1"/>
    <property type="molecule type" value="Genomic_DNA"/>
</dbReference>
<protein>
    <recommendedName>
        <fullName evidence="2">CAAX prenyl protease 2/Lysostaphin resistance protein A-like domain-containing protein</fullName>
    </recommendedName>
</protein>
<dbReference type="InterPro" id="IPR003675">
    <property type="entry name" value="Rce1/LyrA-like_dom"/>
</dbReference>
<dbReference type="Pfam" id="PF02517">
    <property type="entry name" value="Rce1-like"/>
    <property type="match status" value="1"/>
</dbReference>
<feature type="domain" description="CAAX prenyl protease 2/Lysostaphin resistance protein A-like" evidence="2">
    <location>
        <begin position="74"/>
        <end position="174"/>
    </location>
</feature>
<feature type="transmembrane region" description="Helical" evidence="1">
    <location>
        <begin position="158"/>
        <end position="185"/>
    </location>
</feature>
<feature type="transmembrane region" description="Helical" evidence="1">
    <location>
        <begin position="109"/>
        <end position="127"/>
    </location>
</feature>
<gene>
    <name evidence="3" type="ORF">A2801_01530</name>
</gene>